<evidence type="ECO:0000313" key="3">
    <source>
        <dbReference type="Proteomes" id="UP000000323"/>
    </source>
</evidence>
<dbReference type="RefSeq" id="WP_012875271.1">
    <property type="nucleotide sequence ID" value="NC_013525.1"/>
</dbReference>
<dbReference type="InterPro" id="IPR013096">
    <property type="entry name" value="Cupin_2"/>
</dbReference>
<dbReference type="eggNOG" id="COG1917">
    <property type="taxonomic scope" value="Bacteria"/>
</dbReference>
<accession>D1CBS1</accession>
<organism evidence="2 3">
    <name type="scientific">Thermobaculum terrenum (strain ATCC BAA-798 / CCMEE 7001 / YNP1)</name>
    <dbReference type="NCBI Taxonomy" id="525904"/>
    <lineage>
        <taxon>Bacteria</taxon>
        <taxon>Bacillati</taxon>
        <taxon>Chloroflexota</taxon>
        <taxon>Chloroflexia</taxon>
        <taxon>Candidatus Thermobaculales</taxon>
        <taxon>Candidatus Thermobaculaceae</taxon>
        <taxon>Thermobaculum</taxon>
    </lineage>
</organism>
<feature type="domain" description="Cupin type-2" evidence="1">
    <location>
        <begin position="41"/>
        <end position="99"/>
    </location>
</feature>
<dbReference type="InterPro" id="IPR014710">
    <property type="entry name" value="RmlC-like_jellyroll"/>
</dbReference>
<gene>
    <name evidence="2" type="ordered locus">Tter_1329</name>
</gene>
<dbReference type="AlphaFoldDB" id="D1CBS1"/>
<dbReference type="Proteomes" id="UP000000323">
    <property type="component" value="Chromosome 1"/>
</dbReference>
<reference evidence="3" key="1">
    <citation type="journal article" date="2010" name="Stand. Genomic Sci.">
        <title>Complete genome sequence of 'Thermobaculum terrenum' type strain (YNP1).</title>
        <authorList>
            <person name="Kiss H."/>
            <person name="Cleland D."/>
            <person name="Lapidus A."/>
            <person name="Lucas S."/>
            <person name="Glavina Del Rio T."/>
            <person name="Nolan M."/>
            <person name="Tice H."/>
            <person name="Han C."/>
            <person name="Goodwin L."/>
            <person name="Pitluck S."/>
            <person name="Liolios K."/>
            <person name="Ivanova N."/>
            <person name="Mavromatis K."/>
            <person name="Ovchinnikova G."/>
            <person name="Pati A."/>
            <person name="Chen A."/>
            <person name="Palaniappan K."/>
            <person name="Land M."/>
            <person name="Hauser L."/>
            <person name="Chang Y."/>
            <person name="Jeffries C."/>
            <person name="Lu M."/>
            <person name="Brettin T."/>
            <person name="Detter J."/>
            <person name="Goker M."/>
            <person name="Tindall B."/>
            <person name="Beck B."/>
            <person name="McDermott T."/>
            <person name="Woyke T."/>
            <person name="Bristow J."/>
            <person name="Eisen J."/>
            <person name="Markowitz V."/>
            <person name="Hugenholtz P."/>
            <person name="Kyrpides N."/>
            <person name="Klenk H."/>
            <person name="Cheng J."/>
        </authorList>
    </citation>
    <scope>NUCLEOTIDE SEQUENCE [LARGE SCALE GENOMIC DNA]</scope>
    <source>
        <strain evidence="3">ATCC BAA-798 / YNP1</strain>
    </source>
</reference>
<dbReference type="SUPFAM" id="SSF51182">
    <property type="entry name" value="RmlC-like cupins"/>
    <property type="match status" value="1"/>
</dbReference>
<proteinExistence type="predicted"/>
<name>D1CBS1_THET1</name>
<dbReference type="HOGENOM" id="CLU_131559_1_0_0"/>
<dbReference type="Gene3D" id="2.60.120.10">
    <property type="entry name" value="Jelly Rolls"/>
    <property type="match status" value="1"/>
</dbReference>
<evidence type="ECO:0000313" key="2">
    <source>
        <dbReference type="EMBL" id="ACZ42236.1"/>
    </source>
</evidence>
<dbReference type="Pfam" id="PF07883">
    <property type="entry name" value="Cupin_2"/>
    <property type="match status" value="1"/>
</dbReference>
<keyword evidence="3" id="KW-1185">Reference proteome</keyword>
<evidence type="ECO:0000259" key="1">
    <source>
        <dbReference type="Pfam" id="PF07883"/>
    </source>
</evidence>
<dbReference type="InterPro" id="IPR011051">
    <property type="entry name" value="RmlC_Cupin_sf"/>
</dbReference>
<dbReference type="KEGG" id="ttr:Tter_1329"/>
<dbReference type="STRING" id="525904.Tter_1329"/>
<protein>
    <submittedName>
        <fullName evidence="2">Cupin 2 conserved barrel domain protein</fullName>
    </submittedName>
</protein>
<dbReference type="EMBL" id="CP001825">
    <property type="protein sequence ID" value="ACZ42236.1"/>
    <property type="molecule type" value="Genomic_DNA"/>
</dbReference>
<sequence>MHPSSESSRQFLHINVLDFLQQSTAGKVLWAHQTEDLNINLVHLDAGASIDRHHNNEVDVLILVIQGEGKVEIDDAEISIRSGDLLVIPKAAQRSIAATKTNLLYVTCHRRRHGLMPTIRDRH</sequence>
<dbReference type="OrthoDB" id="160581at2"/>